<dbReference type="SMART" id="SM00577">
    <property type="entry name" value="CPDc"/>
    <property type="match status" value="1"/>
</dbReference>
<dbReference type="GO" id="GO:0016787">
    <property type="term" value="F:hydrolase activity"/>
    <property type="evidence" value="ECO:0007669"/>
    <property type="project" value="UniProtKB-KW"/>
</dbReference>
<keyword evidence="1" id="KW-0811">Translocation</keyword>
<dbReference type="SUPFAM" id="SSF56784">
    <property type="entry name" value="HAD-like"/>
    <property type="match status" value="1"/>
</dbReference>
<keyword evidence="1" id="KW-0813">Transport</keyword>
<comment type="function">
    <text evidence="1">Essential component of the TIM23 complex, a complex that mediates the translocation of transit peptide-containing proteins across the mitochondrial inner membrane.</text>
</comment>
<keyword evidence="1" id="KW-0809">Transit peptide</keyword>
<dbReference type="InterPro" id="IPR050365">
    <property type="entry name" value="TIM50"/>
</dbReference>
<dbReference type="GO" id="GO:0015031">
    <property type="term" value="P:protein transport"/>
    <property type="evidence" value="ECO:0007669"/>
    <property type="project" value="UniProtKB-KW"/>
</dbReference>
<keyword evidence="1" id="KW-0496">Mitochondrion</keyword>
<dbReference type="Pfam" id="PF03031">
    <property type="entry name" value="NIF"/>
    <property type="match status" value="1"/>
</dbReference>
<evidence type="ECO:0000259" key="3">
    <source>
        <dbReference type="PROSITE" id="PS50969"/>
    </source>
</evidence>
<dbReference type="Gene3D" id="3.40.50.1000">
    <property type="entry name" value="HAD superfamily/HAD-like"/>
    <property type="match status" value="1"/>
</dbReference>
<dbReference type="PROSITE" id="PS50969">
    <property type="entry name" value="FCP1"/>
    <property type="match status" value="1"/>
</dbReference>
<evidence type="ECO:0000256" key="2">
    <source>
        <dbReference type="SAM" id="MobiDB-lite"/>
    </source>
</evidence>
<accession>A0A5B7BKL6</accession>
<reference evidence="4" key="1">
    <citation type="submission" date="2019-08" db="EMBL/GenBank/DDBJ databases">
        <title>Reference gene set and small RNA set construction with multiple tissues from Davidia involucrata Baill.</title>
        <authorList>
            <person name="Yang H."/>
            <person name="Zhou C."/>
            <person name="Li G."/>
            <person name="Wang J."/>
            <person name="Gao P."/>
            <person name="Wang M."/>
            <person name="Wang R."/>
            <person name="Zhao Y."/>
        </authorList>
    </citation>
    <scope>NUCLEOTIDE SEQUENCE</scope>
    <source>
        <tissue evidence="4">Mixed with DoveR01_LX</tissue>
    </source>
</reference>
<feature type="region of interest" description="Disordered" evidence="2">
    <location>
        <begin position="1"/>
        <end position="29"/>
    </location>
</feature>
<dbReference type="FunFam" id="3.40.50.1000:FF:000257">
    <property type="entry name" value="Haloacid dehalogenase-like hydrolase (HAD) superfamily protein"/>
    <property type="match status" value="1"/>
</dbReference>
<dbReference type="InterPro" id="IPR023214">
    <property type="entry name" value="HAD_sf"/>
</dbReference>
<dbReference type="AlphaFoldDB" id="A0A5B7BKL6"/>
<dbReference type="PANTHER" id="PTHR12210">
    <property type="entry name" value="DULLARD PROTEIN PHOSPHATASE"/>
    <property type="match status" value="1"/>
</dbReference>
<dbReference type="EMBL" id="GHES01038676">
    <property type="protein sequence ID" value="MPA69235.1"/>
    <property type="molecule type" value="Transcribed_RNA"/>
</dbReference>
<sequence>MIKETVTHVEIYPGKAKNRKRTSRENSEDFDNNRIFAMVKSDVQDTLREVDKQHRQGNYDLVQKEKKSIELRKDGHNALLPAEGGVSTGKSSAQYLDKSPGFVKRVRERKMKPISNEGQHIDLTSICDGSSKQIAEKNEKFEDELEQEVEGSFVYGEKTPKVSVTRNKSERKHSSFDVDATKHVLAIVNKDDNFLESSHPSPERARVPYSRRKLLILDVNGLLADIVSPPPKECKAEINIASRAIFKRPFCCDFLKFCFERFDVGIWSSRTKKIIDRVVDYLLGDMKHKLLFCWDLSHCTETCFRTLENRHKPLVFKELRKIWENNDPNLLWKKGDFNESNSLLLDDSPYKALLNPMHTAIFPCSYNFRDRSDNSLGPGGDLRVYLEGLAAAENVQKHVEHHPFGQSAINQTSPSWGFYLRVISSRSSVSTRR</sequence>
<comment type="subunit">
    <text evidence="1">Component of the TIM23 complex.</text>
</comment>
<name>A0A5B7BKL6_DAVIN</name>
<feature type="domain" description="FCP1 homology" evidence="3">
    <location>
        <begin position="208"/>
        <end position="389"/>
    </location>
</feature>
<keyword evidence="1" id="KW-0653">Protein transport</keyword>
<dbReference type="InterPro" id="IPR004274">
    <property type="entry name" value="FCP1_dom"/>
</dbReference>
<comment type="similarity">
    <text evidence="1">Belongs to the TIM50 family.</text>
</comment>
<dbReference type="InterPro" id="IPR036412">
    <property type="entry name" value="HAD-like_sf"/>
</dbReference>
<organism evidence="4">
    <name type="scientific">Davidia involucrata</name>
    <name type="common">Dove tree</name>
    <dbReference type="NCBI Taxonomy" id="16924"/>
    <lineage>
        <taxon>Eukaryota</taxon>
        <taxon>Viridiplantae</taxon>
        <taxon>Streptophyta</taxon>
        <taxon>Embryophyta</taxon>
        <taxon>Tracheophyta</taxon>
        <taxon>Spermatophyta</taxon>
        <taxon>Magnoliopsida</taxon>
        <taxon>eudicotyledons</taxon>
        <taxon>Gunneridae</taxon>
        <taxon>Pentapetalae</taxon>
        <taxon>asterids</taxon>
        <taxon>Cornales</taxon>
        <taxon>Nyssaceae</taxon>
        <taxon>Davidia</taxon>
    </lineage>
</organism>
<evidence type="ECO:0000256" key="1">
    <source>
        <dbReference type="RuleBase" id="RU365079"/>
    </source>
</evidence>
<evidence type="ECO:0000313" key="4">
    <source>
        <dbReference type="EMBL" id="MPA69235.1"/>
    </source>
</evidence>
<comment type="subcellular location">
    <subcellularLocation>
        <location evidence="1">Mitochondrion inner membrane</location>
        <topology evidence="1">Single-pass membrane protein</topology>
    </subcellularLocation>
</comment>
<dbReference type="GO" id="GO:0005744">
    <property type="term" value="C:TIM23 mitochondrial import inner membrane translocase complex"/>
    <property type="evidence" value="ECO:0007669"/>
    <property type="project" value="UniProtKB-UniRule"/>
</dbReference>
<keyword evidence="4" id="KW-0378">Hydrolase</keyword>
<gene>
    <name evidence="4" type="ORF">Din_038676</name>
</gene>
<protein>
    <recommendedName>
        <fullName evidence="1">Mitochondrial import inner membrane translocase subunit TIM50</fullName>
    </recommendedName>
</protein>
<proteinExistence type="inferred from homology"/>